<dbReference type="EMBL" id="RZGY01000001">
    <property type="protein sequence ID" value="RUQ85844.1"/>
    <property type="molecule type" value="Genomic_DNA"/>
</dbReference>
<dbReference type="SUPFAM" id="SSF53098">
    <property type="entry name" value="Ribonuclease H-like"/>
    <property type="match status" value="1"/>
</dbReference>
<evidence type="ECO:0000256" key="12">
    <source>
        <dbReference type="PROSITE-ProRule" id="PRU01319"/>
    </source>
</evidence>
<keyword evidence="9 12" id="KW-0255">Endonuclease</keyword>
<dbReference type="CDD" id="cd07182">
    <property type="entry name" value="RNase_HII_bacteria_HII_like"/>
    <property type="match status" value="1"/>
</dbReference>
<dbReference type="GO" id="GO:0043137">
    <property type="term" value="P:DNA replication, removal of RNA primer"/>
    <property type="evidence" value="ECO:0007669"/>
    <property type="project" value="TreeGrafter"/>
</dbReference>
<comment type="cofactor">
    <cofactor evidence="12">
        <name>Mn(2+)</name>
        <dbReference type="ChEBI" id="CHEBI:29035"/>
    </cofactor>
    <cofactor evidence="12">
        <name>Mg(2+)</name>
        <dbReference type="ChEBI" id="CHEBI:18420"/>
    </cofactor>
    <text evidence="12">Manganese or magnesium. Binds 1 divalent metal ion per monomer in the absence of substrate. May bind a second metal ion after substrate binding.</text>
</comment>
<dbReference type="GO" id="GO:0003723">
    <property type="term" value="F:RNA binding"/>
    <property type="evidence" value="ECO:0007669"/>
    <property type="project" value="UniProtKB-UniRule"/>
</dbReference>
<comment type="catalytic activity">
    <reaction evidence="1 12 13">
        <text>Endonucleolytic cleavage to 5'-phosphomonoester.</text>
        <dbReference type="EC" id="3.1.26.4"/>
    </reaction>
</comment>
<evidence type="ECO:0000256" key="3">
    <source>
        <dbReference type="ARBA" id="ARBA00004065"/>
    </source>
</evidence>
<dbReference type="Proteomes" id="UP000268291">
    <property type="component" value="Unassembled WGS sequence"/>
</dbReference>
<evidence type="ECO:0000313" key="15">
    <source>
        <dbReference type="EMBL" id="PSL39776.1"/>
    </source>
</evidence>
<protein>
    <recommendedName>
        <fullName evidence="13">Ribonuclease</fullName>
        <ecNumber evidence="13">3.1.26.4</ecNumber>
    </recommendedName>
</protein>
<evidence type="ECO:0000256" key="1">
    <source>
        <dbReference type="ARBA" id="ARBA00000077"/>
    </source>
</evidence>
<evidence type="ECO:0000256" key="11">
    <source>
        <dbReference type="ARBA" id="ARBA00023211"/>
    </source>
</evidence>
<evidence type="ECO:0000313" key="17">
    <source>
        <dbReference type="Proteomes" id="UP000241203"/>
    </source>
</evidence>
<evidence type="ECO:0000256" key="8">
    <source>
        <dbReference type="ARBA" id="ARBA00022723"/>
    </source>
</evidence>
<accession>A0A2P8H0N8</accession>
<gene>
    <name evidence="15" type="ORF">CLV49_3425</name>
    <name evidence="16" type="ORF">ELQ93_02130</name>
</gene>
<dbReference type="EC" id="3.1.26.4" evidence="13"/>
<dbReference type="NCBIfam" id="NF000595">
    <property type="entry name" value="PRK00015.1-3"/>
    <property type="match status" value="1"/>
</dbReference>
<keyword evidence="7 12" id="KW-0540">Nuclease</keyword>
<evidence type="ECO:0000256" key="5">
    <source>
        <dbReference type="ARBA" id="ARBA00007383"/>
    </source>
</evidence>
<proteinExistence type="inferred from homology"/>
<dbReference type="OrthoDB" id="9803420at2"/>
<evidence type="ECO:0000313" key="18">
    <source>
        <dbReference type="Proteomes" id="UP000268291"/>
    </source>
</evidence>
<evidence type="ECO:0000256" key="6">
    <source>
        <dbReference type="ARBA" id="ARBA00022490"/>
    </source>
</evidence>
<dbReference type="PROSITE" id="PS51975">
    <property type="entry name" value="RNASE_H_2"/>
    <property type="match status" value="1"/>
</dbReference>
<evidence type="ECO:0000256" key="2">
    <source>
        <dbReference type="ARBA" id="ARBA00001946"/>
    </source>
</evidence>
<dbReference type="PANTHER" id="PTHR10954">
    <property type="entry name" value="RIBONUCLEASE H2 SUBUNIT A"/>
    <property type="match status" value="1"/>
</dbReference>
<keyword evidence="8 12" id="KW-0479">Metal-binding</keyword>
<evidence type="ECO:0000256" key="4">
    <source>
        <dbReference type="ARBA" id="ARBA00004496"/>
    </source>
</evidence>
<dbReference type="GO" id="GO:0006298">
    <property type="term" value="P:mismatch repair"/>
    <property type="evidence" value="ECO:0007669"/>
    <property type="project" value="TreeGrafter"/>
</dbReference>
<keyword evidence="6" id="KW-0963">Cytoplasm</keyword>
<dbReference type="InterPro" id="IPR022898">
    <property type="entry name" value="RNase_HII"/>
</dbReference>
<dbReference type="Proteomes" id="UP000241203">
    <property type="component" value="Unassembled WGS sequence"/>
</dbReference>
<comment type="similarity">
    <text evidence="5 13">Belongs to the RNase HII family.</text>
</comment>
<feature type="binding site" evidence="12">
    <location>
        <position position="125"/>
    </location>
    <ligand>
        <name>a divalent metal cation</name>
        <dbReference type="ChEBI" id="CHEBI:60240"/>
    </ligand>
</feature>
<dbReference type="GO" id="GO:0004523">
    <property type="term" value="F:RNA-DNA hybrid ribonuclease activity"/>
    <property type="evidence" value="ECO:0007669"/>
    <property type="project" value="UniProtKB-UniRule"/>
</dbReference>
<dbReference type="InterPro" id="IPR001352">
    <property type="entry name" value="RNase_HII/HIII"/>
</dbReference>
<evidence type="ECO:0000256" key="13">
    <source>
        <dbReference type="RuleBase" id="RU003515"/>
    </source>
</evidence>
<comment type="cofactor">
    <cofactor evidence="2">
        <name>Mg(2+)</name>
        <dbReference type="ChEBI" id="CHEBI:18420"/>
    </cofactor>
</comment>
<dbReference type="InterPro" id="IPR024567">
    <property type="entry name" value="RNase_HII/HIII_dom"/>
</dbReference>
<organism evidence="15 17">
    <name type="scientific">Labedella gwakjiensis</name>
    <dbReference type="NCBI Taxonomy" id="390269"/>
    <lineage>
        <taxon>Bacteria</taxon>
        <taxon>Bacillati</taxon>
        <taxon>Actinomycetota</taxon>
        <taxon>Actinomycetes</taxon>
        <taxon>Micrococcales</taxon>
        <taxon>Microbacteriaceae</taxon>
        <taxon>Labedella</taxon>
    </lineage>
</organism>
<name>A0A2P8H0N8_9MICO</name>
<keyword evidence="10 12" id="KW-0378">Hydrolase</keyword>
<comment type="caution">
    <text evidence="15">The sequence shown here is derived from an EMBL/GenBank/DDBJ whole genome shotgun (WGS) entry which is preliminary data.</text>
</comment>
<dbReference type="GO" id="GO:0005737">
    <property type="term" value="C:cytoplasm"/>
    <property type="evidence" value="ECO:0007669"/>
    <property type="project" value="UniProtKB-SubCell"/>
</dbReference>
<feature type="domain" description="RNase H type-2" evidence="14">
    <location>
        <begin position="20"/>
        <end position="214"/>
    </location>
</feature>
<evidence type="ECO:0000313" key="16">
    <source>
        <dbReference type="EMBL" id="RUQ85844.1"/>
    </source>
</evidence>
<dbReference type="GO" id="GO:0046872">
    <property type="term" value="F:metal ion binding"/>
    <property type="evidence" value="ECO:0007669"/>
    <property type="project" value="UniProtKB-KW"/>
</dbReference>
<keyword evidence="18" id="KW-1185">Reference proteome</keyword>
<dbReference type="RefSeq" id="WP_106564600.1">
    <property type="nucleotide sequence ID" value="NZ_PYAU01000001.1"/>
</dbReference>
<feature type="binding site" evidence="12">
    <location>
        <position position="26"/>
    </location>
    <ligand>
        <name>a divalent metal cation</name>
        <dbReference type="ChEBI" id="CHEBI:60240"/>
    </ligand>
</feature>
<dbReference type="Gene3D" id="3.30.420.10">
    <property type="entry name" value="Ribonuclease H-like superfamily/Ribonuclease H"/>
    <property type="match status" value="1"/>
</dbReference>
<dbReference type="InterPro" id="IPR036397">
    <property type="entry name" value="RNaseH_sf"/>
</dbReference>
<dbReference type="Pfam" id="PF01351">
    <property type="entry name" value="RNase_HII"/>
    <property type="match status" value="1"/>
</dbReference>
<reference evidence="16 18" key="2">
    <citation type="submission" date="2018-12" db="EMBL/GenBank/DDBJ databases">
        <authorList>
            <person name="hu s."/>
            <person name="Xu Y."/>
            <person name="Xu B."/>
            <person name="Li F."/>
        </authorList>
    </citation>
    <scope>NUCLEOTIDE SEQUENCE [LARGE SCALE GENOMIC DNA]</scope>
    <source>
        <strain evidence="16 18">KSW2-17</strain>
    </source>
</reference>
<reference evidence="15 17" key="1">
    <citation type="submission" date="2018-03" db="EMBL/GenBank/DDBJ databases">
        <title>Genomic Encyclopedia of Archaeal and Bacterial Type Strains, Phase II (KMG-II): from individual species to whole genera.</title>
        <authorList>
            <person name="Goeker M."/>
        </authorList>
    </citation>
    <scope>NUCLEOTIDE SEQUENCE [LARGE SCALE GENOMIC DNA]</scope>
    <source>
        <strain evidence="15 17">DSM 21548</strain>
    </source>
</reference>
<dbReference type="AlphaFoldDB" id="A0A2P8H0N8"/>
<evidence type="ECO:0000259" key="14">
    <source>
        <dbReference type="PROSITE" id="PS51975"/>
    </source>
</evidence>
<comment type="function">
    <text evidence="3 13">Endonuclease that specifically degrades the RNA of RNA-DNA hybrids.</text>
</comment>
<keyword evidence="11" id="KW-0464">Manganese</keyword>
<evidence type="ECO:0000256" key="9">
    <source>
        <dbReference type="ARBA" id="ARBA00022759"/>
    </source>
</evidence>
<dbReference type="EMBL" id="PYAU01000001">
    <property type="protein sequence ID" value="PSL39776.1"/>
    <property type="molecule type" value="Genomic_DNA"/>
</dbReference>
<dbReference type="GO" id="GO:0032299">
    <property type="term" value="C:ribonuclease H2 complex"/>
    <property type="evidence" value="ECO:0007669"/>
    <property type="project" value="TreeGrafter"/>
</dbReference>
<evidence type="ECO:0000256" key="7">
    <source>
        <dbReference type="ARBA" id="ARBA00022722"/>
    </source>
</evidence>
<feature type="binding site" evidence="12">
    <location>
        <position position="27"/>
    </location>
    <ligand>
        <name>a divalent metal cation</name>
        <dbReference type="ChEBI" id="CHEBI:60240"/>
    </ligand>
</feature>
<dbReference type="InterPro" id="IPR012337">
    <property type="entry name" value="RNaseH-like_sf"/>
</dbReference>
<comment type="subcellular location">
    <subcellularLocation>
        <location evidence="4">Cytoplasm</location>
    </subcellularLocation>
</comment>
<sequence>MVVVLPHLEVEREMFGAGAPLVIGIDEVGRGAIAGPVAVGVAAVAPSCAPLPDGVRDSKLLSEKRRELLEPVVIEWAVATAVGFAEADEIDEFGIMRCLGLAGKRALASLHAQGVDVLASTLLLDGNHDYVSASLSTPLRIVTRVKADRDCGSVAAASVVAKVARDRVMISRHAEHPDYGWAGNKGYGSSAHLEAIGAVGATVHHRRTWLHATA</sequence>
<dbReference type="PANTHER" id="PTHR10954:SF18">
    <property type="entry name" value="RIBONUCLEASE HII"/>
    <property type="match status" value="1"/>
</dbReference>
<evidence type="ECO:0000256" key="10">
    <source>
        <dbReference type="ARBA" id="ARBA00022801"/>
    </source>
</evidence>